<proteinExistence type="predicted"/>
<protein>
    <submittedName>
        <fullName evidence="1">Uncharacterized protein</fullName>
    </submittedName>
</protein>
<dbReference type="AlphaFoldDB" id="A0A0E9WZU3"/>
<dbReference type="EMBL" id="GBXM01013422">
    <property type="protein sequence ID" value="JAH95155.1"/>
    <property type="molecule type" value="Transcribed_RNA"/>
</dbReference>
<sequence>MHANKKIFTNTHADTHKYTYTYSLAHAHTHAMHAQIHRYKYTHTYSQMHSHTQKSKHYIRATLVRTQGKFKYFVLFQFLVVCEQQGCICTRDRSCCGFQ</sequence>
<organism evidence="1">
    <name type="scientific">Anguilla anguilla</name>
    <name type="common">European freshwater eel</name>
    <name type="synonym">Muraena anguilla</name>
    <dbReference type="NCBI Taxonomy" id="7936"/>
    <lineage>
        <taxon>Eukaryota</taxon>
        <taxon>Metazoa</taxon>
        <taxon>Chordata</taxon>
        <taxon>Craniata</taxon>
        <taxon>Vertebrata</taxon>
        <taxon>Euteleostomi</taxon>
        <taxon>Actinopterygii</taxon>
        <taxon>Neopterygii</taxon>
        <taxon>Teleostei</taxon>
        <taxon>Anguilliformes</taxon>
        <taxon>Anguillidae</taxon>
        <taxon>Anguilla</taxon>
    </lineage>
</organism>
<accession>A0A0E9WZU3</accession>
<reference evidence="1" key="2">
    <citation type="journal article" date="2015" name="Fish Shellfish Immunol.">
        <title>Early steps in the European eel (Anguilla anguilla)-Vibrio vulnificus interaction in the gills: Role of the RtxA13 toxin.</title>
        <authorList>
            <person name="Callol A."/>
            <person name="Pajuelo D."/>
            <person name="Ebbesson L."/>
            <person name="Teles M."/>
            <person name="MacKenzie S."/>
            <person name="Amaro C."/>
        </authorList>
    </citation>
    <scope>NUCLEOTIDE SEQUENCE</scope>
</reference>
<reference evidence="1" key="1">
    <citation type="submission" date="2014-11" db="EMBL/GenBank/DDBJ databases">
        <authorList>
            <person name="Amaro Gonzalez C."/>
        </authorList>
    </citation>
    <scope>NUCLEOTIDE SEQUENCE</scope>
</reference>
<name>A0A0E9WZU3_ANGAN</name>
<evidence type="ECO:0000313" key="1">
    <source>
        <dbReference type="EMBL" id="JAH95155.1"/>
    </source>
</evidence>